<reference evidence="3" key="1">
    <citation type="submission" date="2014-05" db="EMBL/GenBank/DDBJ databases">
        <title>The genome and life-stage specific transcriptomes of Globodera pallida elucidate key aspects of plant parasitism by a cyst nematode.</title>
        <authorList>
            <person name="Cotton J.A."/>
            <person name="Lilley C.J."/>
            <person name="Jones L.M."/>
            <person name="Kikuchi T."/>
            <person name="Reid A.J."/>
            <person name="Thorpe P."/>
            <person name="Tsai I.J."/>
            <person name="Beasley H."/>
            <person name="Blok V."/>
            <person name="Cock P.J.A."/>
            <person name="Van den Akker S.E."/>
            <person name="Holroyd N."/>
            <person name="Hunt M."/>
            <person name="Mantelin S."/>
            <person name="Naghra H."/>
            <person name="Pain A."/>
            <person name="Palomares-Rius J.E."/>
            <person name="Zarowiecki M."/>
            <person name="Berriman M."/>
            <person name="Jones J.T."/>
            <person name="Urwin P.E."/>
        </authorList>
    </citation>
    <scope>NUCLEOTIDE SEQUENCE [LARGE SCALE GENOMIC DNA]</scope>
    <source>
        <strain evidence="3">Lindley</strain>
    </source>
</reference>
<feature type="region of interest" description="Disordered" evidence="1">
    <location>
        <begin position="419"/>
        <end position="457"/>
    </location>
</feature>
<keyword evidence="3" id="KW-1185">Reference proteome</keyword>
<proteinExistence type="predicted"/>
<evidence type="ECO:0000313" key="4">
    <source>
        <dbReference type="WBParaSite" id="GPLIN_000280900"/>
    </source>
</evidence>
<accession>A0A183BQC3</accession>
<feature type="signal peptide" evidence="2">
    <location>
        <begin position="1"/>
        <end position="22"/>
    </location>
</feature>
<organism evidence="3 4">
    <name type="scientific">Globodera pallida</name>
    <name type="common">Potato cyst nematode worm</name>
    <name type="synonym">Heterodera pallida</name>
    <dbReference type="NCBI Taxonomy" id="36090"/>
    <lineage>
        <taxon>Eukaryota</taxon>
        <taxon>Metazoa</taxon>
        <taxon>Ecdysozoa</taxon>
        <taxon>Nematoda</taxon>
        <taxon>Chromadorea</taxon>
        <taxon>Rhabditida</taxon>
        <taxon>Tylenchina</taxon>
        <taxon>Tylenchomorpha</taxon>
        <taxon>Tylenchoidea</taxon>
        <taxon>Heteroderidae</taxon>
        <taxon>Heteroderinae</taxon>
        <taxon>Globodera</taxon>
    </lineage>
</organism>
<reference evidence="4" key="2">
    <citation type="submission" date="2016-06" db="UniProtKB">
        <authorList>
            <consortium name="WormBaseParasite"/>
        </authorList>
    </citation>
    <scope>IDENTIFICATION</scope>
</reference>
<evidence type="ECO:0000256" key="1">
    <source>
        <dbReference type="SAM" id="MobiDB-lite"/>
    </source>
</evidence>
<dbReference type="Proteomes" id="UP000050741">
    <property type="component" value="Unassembled WGS sequence"/>
</dbReference>
<dbReference type="AlphaFoldDB" id="A0A183BQC3"/>
<evidence type="ECO:0000256" key="2">
    <source>
        <dbReference type="SAM" id="SignalP"/>
    </source>
</evidence>
<sequence>MNKWTTTLLVLLIVIFCGAVHGDDVGKDEDLQQDSVSPGLVDGNGTELKPKKAIYVPNIPGRSKAVGWLDTETSFCRSKAQKKIVIFCGAVHGDDVGKDQQELQQNSVSPALVDGNGTELKPKMAIYVPNIPGRSNAVGWLDTETSFCRSKASTEAPKNDSDIVLNGKLDFLNVSKKTKEKRNQHLTAYLREQQVRPPTSTCSRADFNTWAYCAKANFYGVHGINKAFFGGEKPPNQTFKNMAEFEKYGFMQDMVLLLVDGCISCNNPAGMGSALNLSRKQAVVCPGYLNYYKHTTVQLEEGNASSFMYGVVLMERLCPMVGIAGVLPNETNLVIEPLDYKYEISLVVTHNCTGEEKNVSLKFPTIDVFTTDQTMHERVMQIRGLKLELDTLEDAVLDLSDTDNMDLNGHFILATIASKENGPTMPPPSSNDDGTEMPPMNNGTGQPIEPVIVKIKK</sequence>
<dbReference type="WBParaSite" id="GPLIN_000280900">
    <property type="protein sequence ID" value="GPLIN_000280900"/>
    <property type="gene ID" value="GPLIN_000280900"/>
</dbReference>
<name>A0A183BQC3_GLOPA</name>
<protein>
    <submittedName>
        <fullName evidence="4">Peptidase_M14 domain-containing protein</fullName>
    </submittedName>
</protein>
<feature type="chain" id="PRO_5008146458" evidence="2">
    <location>
        <begin position="23"/>
        <end position="457"/>
    </location>
</feature>
<keyword evidence="2" id="KW-0732">Signal</keyword>
<evidence type="ECO:0000313" key="3">
    <source>
        <dbReference type="Proteomes" id="UP000050741"/>
    </source>
</evidence>